<dbReference type="Gene3D" id="1.20.140.10">
    <property type="entry name" value="Butyryl-CoA Dehydrogenase, subunit A, domain 3"/>
    <property type="match status" value="1"/>
</dbReference>
<evidence type="ECO:0000256" key="4">
    <source>
        <dbReference type="ARBA" id="ARBA00011881"/>
    </source>
</evidence>
<keyword evidence="5 22" id="KW-0285">Flavoprotein</keyword>
<evidence type="ECO:0000256" key="12">
    <source>
        <dbReference type="ARBA" id="ARBA00039850"/>
    </source>
</evidence>
<evidence type="ECO:0000256" key="13">
    <source>
        <dbReference type="ARBA" id="ARBA00041537"/>
    </source>
</evidence>
<comment type="catalytic activity">
    <reaction evidence="19">
        <text>hexanoyl-CoA + oxidized [electron-transfer flavoprotein] + H(+) = (2E)-hexenoyl-CoA + reduced [electron-transfer flavoprotein]</text>
        <dbReference type="Rhea" id="RHEA:43464"/>
        <dbReference type="Rhea" id="RHEA-COMP:10685"/>
        <dbReference type="Rhea" id="RHEA-COMP:10686"/>
        <dbReference type="ChEBI" id="CHEBI:15378"/>
        <dbReference type="ChEBI" id="CHEBI:57692"/>
        <dbReference type="ChEBI" id="CHEBI:58307"/>
        <dbReference type="ChEBI" id="CHEBI:62077"/>
        <dbReference type="ChEBI" id="CHEBI:62620"/>
    </reaction>
    <physiologicalReaction direction="left-to-right" evidence="19">
        <dbReference type="Rhea" id="RHEA:43465"/>
    </physiologicalReaction>
</comment>
<evidence type="ECO:0000256" key="3">
    <source>
        <dbReference type="ARBA" id="ARBA00009347"/>
    </source>
</evidence>
<sequence length="406" mass="45039">MTQSWRLLRILMPLAGRRSYGKALTTLTRDEMQFKNAISHFAKTAIGPKVREMDENYQFDSALVKKLFENGIMALQIPKAYNGMEMDFFLTILAIEEISKIDPSLAILVDIQNTLINSLILKLGTEEQKAHYLPKLSKYLVGSFGLTEEGSGSDAFALRTTADKVGDKYVLNGSKMWISNSDLAGVFLVMATVDKSKGYKGISCFMVDRNTPGFSVGKKEKKMSIRASGTCSLHMDNVEVPENRVLGEIGQGYRYTIGFLNEGRVGVAAQMLGLAQGCYDATIPYLLDRKQFGSSIFDFQGMQHQIAEVATRLEAGRLLVYNAARLVEEGGDFIKQASIAKHYTAELAGYVTRKCIDWCGGVGISTDMPQEKYFRDAKVGTIYEGTTNIQLSTIAKFVRAEYALNR</sequence>
<evidence type="ECO:0000256" key="18">
    <source>
        <dbReference type="ARBA" id="ARBA00049096"/>
    </source>
</evidence>
<keyword evidence="7" id="KW-0276">Fatty acid metabolism</keyword>
<dbReference type="InterPro" id="IPR013786">
    <property type="entry name" value="AcylCoA_DH/ox_N"/>
</dbReference>
<evidence type="ECO:0000256" key="7">
    <source>
        <dbReference type="ARBA" id="ARBA00022832"/>
    </source>
</evidence>
<reference evidence="26 27" key="1">
    <citation type="submission" date="2023-09" db="EMBL/GenBank/DDBJ databases">
        <title>Nesidiocoris tenuis whole genome shotgun sequence.</title>
        <authorList>
            <person name="Shibata T."/>
            <person name="Shimoda M."/>
            <person name="Kobayashi T."/>
            <person name="Uehara T."/>
        </authorList>
    </citation>
    <scope>NUCLEOTIDE SEQUENCE [LARGE SCALE GENOMIC DNA]</scope>
    <source>
        <strain evidence="26 27">Japan</strain>
    </source>
</reference>
<dbReference type="Pfam" id="PF02770">
    <property type="entry name" value="Acyl-CoA_dh_M"/>
    <property type="match status" value="1"/>
</dbReference>
<feature type="domain" description="Acyl-CoA dehydrogenase/oxidase C-terminal" evidence="23">
    <location>
        <begin position="250"/>
        <end position="397"/>
    </location>
</feature>
<dbReference type="EC" id="1.3.8.5" evidence="11"/>
<dbReference type="PIRSF" id="PIRSF016578">
    <property type="entry name" value="HsaA"/>
    <property type="match status" value="1"/>
</dbReference>
<dbReference type="Pfam" id="PF00441">
    <property type="entry name" value="Acyl-CoA_dh_1"/>
    <property type="match status" value="1"/>
</dbReference>
<dbReference type="InterPro" id="IPR046373">
    <property type="entry name" value="Acyl-CoA_Oxase/DH_mid-dom_sf"/>
</dbReference>
<comment type="similarity">
    <text evidence="3 22">Belongs to the acyl-CoA dehydrogenase family.</text>
</comment>
<evidence type="ECO:0000256" key="15">
    <source>
        <dbReference type="ARBA" id="ARBA00048235"/>
    </source>
</evidence>
<dbReference type="InterPro" id="IPR006091">
    <property type="entry name" value="Acyl-CoA_Oxase/DH_mid-dom"/>
</dbReference>
<comment type="catalytic activity">
    <reaction evidence="20">
        <text>(2S)-2-methylbutanoyl-CoA + oxidized [electron-transfer flavoprotein] + H(+) = (2E)-2-methylbut-2-enoyl-CoA + reduced [electron-transfer flavoprotein]</text>
        <dbReference type="Rhea" id="RHEA:48256"/>
        <dbReference type="Rhea" id="RHEA-COMP:10685"/>
        <dbReference type="Rhea" id="RHEA-COMP:10686"/>
        <dbReference type="ChEBI" id="CHEBI:15378"/>
        <dbReference type="ChEBI" id="CHEBI:57337"/>
        <dbReference type="ChEBI" id="CHEBI:57692"/>
        <dbReference type="ChEBI" id="CHEBI:58307"/>
        <dbReference type="ChEBI" id="CHEBI:88166"/>
    </reaction>
    <physiologicalReaction direction="left-to-right" evidence="20">
        <dbReference type="Rhea" id="RHEA:48257"/>
    </physiologicalReaction>
</comment>
<evidence type="ECO:0000259" key="23">
    <source>
        <dbReference type="Pfam" id="PF00441"/>
    </source>
</evidence>
<dbReference type="Proteomes" id="UP001307889">
    <property type="component" value="Chromosome 11"/>
</dbReference>
<dbReference type="SUPFAM" id="SSF56645">
    <property type="entry name" value="Acyl-CoA dehydrogenase NM domain-like"/>
    <property type="match status" value="1"/>
</dbReference>
<feature type="domain" description="Acyl-CoA dehydrogenase/oxidase N-terminal" evidence="25">
    <location>
        <begin position="28"/>
        <end position="137"/>
    </location>
</feature>
<dbReference type="InterPro" id="IPR006089">
    <property type="entry name" value="Acyl-CoA_DH_CS"/>
</dbReference>
<dbReference type="Gene3D" id="2.40.110.10">
    <property type="entry name" value="Butyryl-CoA Dehydrogenase, subunit A, domain 2"/>
    <property type="match status" value="1"/>
</dbReference>
<evidence type="ECO:0000256" key="21">
    <source>
        <dbReference type="ARBA" id="ARBA00051903"/>
    </source>
</evidence>
<evidence type="ECO:0000256" key="22">
    <source>
        <dbReference type="RuleBase" id="RU362125"/>
    </source>
</evidence>
<evidence type="ECO:0000256" key="8">
    <source>
        <dbReference type="ARBA" id="ARBA00023002"/>
    </source>
</evidence>
<evidence type="ECO:0000259" key="24">
    <source>
        <dbReference type="Pfam" id="PF02770"/>
    </source>
</evidence>
<comment type="catalytic activity">
    <reaction evidence="16">
        <text>valproyl-CoA + oxidized [electron-transfer flavoprotein] + H(+) = (2E)-2-propylpent-2-enoyl-CoA + reduced [electron-transfer flavoprotein]</text>
        <dbReference type="Rhea" id="RHEA:65344"/>
        <dbReference type="Rhea" id="RHEA-COMP:10685"/>
        <dbReference type="Rhea" id="RHEA-COMP:10686"/>
        <dbReference type="ChEBI" id="CHEBI:15378"/>
        <dbReference type="ChEBI" id="CHEBI:57692"/>
        <dbReference type="ChEBI" id="CHEBI:58307"/>
        <dbReference type="ChEBI" id="CHEBI:156457"/>
        <dbReference type="ChEBI" id="CHEBI:156458"/>
    </reaction>
    <physiologicalReaction direction="left-to-right" evidence="16">
        <dbReference type="Rhea" id="RHEA:65345"/>
    </physiologicalReaction>
</comment>
<evidence type="ECO:0000256" key="19">
    <source>
        <dbReference type="ARBA" id="ARBA00049192"/>
    </source>
</evidence>
<comment type="catalytic activity">
    <reaction evidence="15">
        <text>2-methylbutanoyl-CoA + oxidized [electron-transfer flavoprotein] + H(+) = (2E)-2-methylbut-2-enoyl-CoA + reduced [electron-transfer flavoprotein]</text>
        <dbReference type="Rhea" id="RHEA:43780"/>
        <dbReference type="Rhea" id="RHEA-COMP:10685"/>
        <dbReference type="Rhea" id="RHEA-COMP:10686"/>
        <dbReference type="ChEBI" id="CHEBI:15378"/>
        <dbReference type="ChEBI" id="CHEBI:57336"/>
        <dbReference type="ChEBI" id="CHEBI:57337"/>
        <dbReference type="ChEBI" id="CHEBI:57692"/>
        <dbReference type="ChEBI" id="CHEBI:58307"/>
        <dbReference type="EC" id="1.3.8.5"/>
    </reaction>
    <physiologicalReaction direction="left-to-right" evidence="15">
        <dbReference type="Rhea" id="RHEA:43781"/>
    </physiologicalReaction>
</comment>
<evidence type="ECO:0000256" key="2">
    <source>
        <dbReference type="ARBA" id="ARBA00005198"/>
    </source>
</evidence>
<dbReference type="InterPro" id="IPR009075">
    <property type="entry name" value="AcylCo_DH/oxidase_C"/>
</dbReference>
<evidence type="ECO:0000313" key="27">
    <source>
        <dbReference type="Proteomes" id="UP001307889"/>
    </source>
</evidence>
<organism evidence="26 27">
    <name type="scientific">Nesidiocoris tenuis</name>
    <dbReference type="NCBI Taxonomy" id="355587"/>
    <lineage>
        <taxon>Eukaryota</taxon>
        <taxon>Metazoa</taxon>
        <taxon>Ecdysozoa</taxon>
        <taxon>Arthropoda</taxon>
        <taxon>Hexapoda</taxon>
        <taxon>Insecta</taxon>
        <taxon>Pterygota</taxon>
        <taxon>Neoptera</taxon>
        <taxon>Paraneoptera</taxon>
        <taxon>Hemiptera</taxon>
        <taxon>Heteroptera</taxon>
        <taxon>Panheteroptera</taxon>
        <taxon>Cimicomorpha</taxon>
        <taxon>Miridae</taxon>
        <taxon>Dicyphina</taxon>
        <taxon>Nesidiocoris</taxon>
    </lineage>
</organism>
<evidence type="ECO:0000256" key="10">
    <source>
        <dbReference type="ARBA" id="ARBA00037895"/>
    </source>
</evidence>
<evidence type="ECO:0000256" key="11">
    <source>
        <dbReference type="ARBA" id="ARBA00039036"/>
    </source>
</evidence>
<evidence type="ECO:0000256" key="20">
    <source>
        <dbReference type="ARBA" id="ARBA00049552"/>
    </source>
</evidence>
<dbReference type="Pfam" id="PF02771">
    <property type="entry name" value="Acyl-CoA_dh_N"/>
    <property type="match status" value="1"/>
</dbReference>
<evidence type="ECO:0000256" key="14">
    <source>
        <dbReference type="ARBA" id="ARBA00042821"/>
    </source>
</evidence>
<keyword evidence="27" id="KW-1185">Reference proteome</keyword>
<comment type="catalytic activity">
    <reaction evidence="17">
        <text>(2R)-2-methylbutanoyl-CoA + oxidized [electron-transfer flavoprotein] + H(+) = ethylacryloyl-CoA + reduced [electron-transfer flavoprotein]</text>
        <dbReference type="Rhea" id="RHEA:65296"/>
        <dbReference type="Rhea" id="RHEA-COMP:10685"/>
        <dbReference type="Rhea" id="RHEA-COMP:10686"/>
        <dbReference type="ChEBI" id="CHEBI:15378"/>
        <dbReference type="ChEBI" id="CHEBI:57692"/>
        <dbReference type="ChEBI" id="CHEBI:58307"/>
        <dbReference type="ChEBI" id="CHEBI:156439"/>
        <dbReference type="ChEBI" id="CHEBI:156440"/>
    </reaction>
    <physiologicalReaction direction="left-to-right" evidence="17">
        <dbReference type="Rhea" id="RHEA:65297"/>
    </physiologicalReaction>
</comment>
<comment type="pathway">
    <text evidence="10">Amino-acid degradation; L-isoleucine degradation.</text>
</comment>
<dbReference type="SUPFAM" id="SSF47203">
    <property type="entry name" value="Acyl-CoA dehydrogenase C-terminal domain-like"/>
    <property type="match status" value="1"/>
</dbReference>
<proteinExistence type="inferred from homology"/>
<dbReference type="PROSITE" id="PS00072">
    <property type="entry name" value="ACYL_COA_DH_1"/>
    <property type="match status" value="1"/>
</dbReference>
<dbReference type="InterPro" id="IPR036250">
    <property type="entry name" value="AcylCo_DH-like_C"/>
</dbReference>
<evidence type="ECO:0000256" key="9">
    <source>
        <dbReference type="ARBA" id="ARBA00023098"/>
    </source>
</evidence>
<dbReference type="Gene3D" id="1.10.540.10">
    <property type="entry name" value="Acyl-CoA dehydrogenase/oxidase, N-terminal domain"/>
    <property type="match status" value="1"/>
</dbReference>
<dbReference type="PROSITE" id="PS00073">
    <property type="entry name" value="ACYL_COA_DH_2"/>
    <property type="match status" value="1"/>
</dbReference>
<protein>
    <recommendedName>
        <fullName evidence="12">Short/branched chain specific acyl-CoA dehydrogenase, mitochondrial</fullName>
        <ecNumber evidence="11">1.3.8.5</ecNumber>
    </recommendedName>
    <alternativeName>
        <fullName evidence="14">2-methyl branched chain acyl-CoA dehydrogenase</fullName>
    </alternativeName>
    <alternativeName>
        <fullName evidence="13">2-methylbutyryl-coenzyme A dehydrogenase</fullName>
    </alternativeName>
</protein>
<keyword evidence="6 22" id="KW-0274">FAD</keyword>
<comment type="catalytic activity">
    <reaction evidence="21">
        <text>2-methylpropanoyl-CoA + oxidized [electron-transfer flavoprotein] + H(+) = 2-methylpropenoyl-CoA + reduced [electron-transfer flavoprotein]</text>
        <dbReference type="Rhea" id="RHEA:44180"/>
        <dbReference type="Rhea" id="RHEA-COMP:10685"/>
        <dbReference type="Rhea" id="RHEA-COMP:10686"/>
        <dbReference type="ChEBI" id="CHEBI:15378"/>
        <dbReference type="ChEBI" id="CHEBI:57338"/>
        <dbReference type="ChEBI" id="CHEBI:57692"/>
        <dbReference type="ChEBI" id="CHEBI:58307"/>
        <dbReference type="ChEBI" id="CHEBI:62500"/>
    </reaction>
    <physiologicalReaction direction="left-to-right" evidence="21">
        <dbReference type="Rhea" id="RHEA:44181"/>
    </physiologicalReaction>
</comment>
<evidence type="ECO:0000259" key="25">
    <source>
        <dbReference type="Pfam" id="PF02771"/>
    </source>
</evidence>
<evidence type="ECO:0000256" key="16">
    <source>
        <dbReference type="ARBA" id="ARBA00048307"/>
    </source>
</evidence>
<evidence type="ECO:0000256" key="1">
    <source>
        <dbReference type="ARBA" id="ARBA00001974"/>
    </source>
</evidence>
<evidence type="ECO:0000313" key="26">
    <source>
        <dbReference type="EMBL" id="BET00391.1"/>
    </source>
</evidence>
<dbReference type="PANTHER" id="PTHR43884:SF1">
    <property type="entry name" value="SHORT_BRANCHED CHAIN SPECIFIC ACYL-COA DEHYDROGENASE, MITOCHONDRIAL"/>
    <property type="match status" value="1"/>
</dbReference>
<name>A0ABN7B7N9_9HEMI</name>
<evidence type="ECO:0000256" key="17">
    <source>
        <dbReference type="ARBA" id="ARBA00048592"/>
    </source>
</evidence>
<comment type="catalytic activity">
    <reaction evidence="18">
        <text>butanoyl-CoA + oxidized [electron-transfer flavoprotein] + H(+) = (2E)-butenoyl-CoA + reduced [electron-transfer flavoprotein]</text>
        <dbReference type="Rhea" id="RHEA:24004"/>
        <dbReference type="Rhea" id="RHEA-COMP:10685"/>
        <dbReference type="Rhea" id="RHEA-COMP:10686"/>
        <dbReference type="ChEBI" id="CHEBI:15378"/>
        <dbReference type="ChEBI" id="CHEBI:57332"/>
        <dbReference type="ChEBI" id="CHEBI:57371"/>
        <dbReference type="ChEBI" id="CHEBI:57692"/>
        <dbReference type="ChEBI" id="CHEBI:58307"/>
    </reaction>
    <physiologicalReaction direction="left-to-right" evidence="18">
        <dbReference type="Rhea" id="RHEA:24005"/>
    </physiologicalReaction>
</comment>
<dbReference type="InterPro" id="IPR037069">
    <property type="entry name" value="AcylCoA_DH/ox_N_sf"/>
</dbReference>
<evidence type="ECO:0000256" key="5">
    <source>
        <dbReference type="ARBA" id="ARBA00022630"/>
    </source>
</evidence>
<evidence type="ECO:0000256" key="6">
    <source>
        <dbReference type="ARBA" id="ARBA00022827"/>
    </source>
</evidence>
<gene>
    <name evidence="26" type="ORF">NTJ_13207</name>
</gene>
<comment type="pathway">
    <text evidence="2">Lipid metabolism; mitochondrial fatty acid beta-oxidation.</text>
</comment>
<dbReference type="InterPro" id="IPR009100">
    <property type="entry name" value="AcylCoA_DH/oxidase_NM_dom_sf"/>
</dbReference>
<accession>A0ABN7B7N9</accession>
<dbReference type="PANTHER" id="PTHR43884">
    <property type="entry name" value="ACYL-COA DEHYDROGENASE"/>
    <property type="match status" value="1"/>
</dbReference>
<comment type="cofactor">
    <cofactor evidence="1 22">
        <name>FAD</name>
        <dbReference type="ChEBI" id="CHEBI:57692"/>
    </cofactor>
</comment>
<feature type="domain" description="Acyl-CoA oxidase/dehydrogenase middle" evidence="24">
    <location>
        <begin position="143"/>
        <end position="238"/>
    </location>
</feature>
<keyword evidence="9" id="KW-0443">Lipid metabolism</keyword>
<keyword evidence="8 22" id="KW-0560">Oxidoreductase</keyword>
<dbReference type="EMBL" id="AP028919">
    <property type="protein sequence ID" value="BET00391.1"/>
    <property type="molecule type" value="Genomic_DNA"/>
</dbReference>
<comment type="subunit">
    <text evidence="4">Homotetramer.</text>
</comment>